<feature type="binding site" description="axial binding residue" evidence="17">
    <location>
        <position position="250"/>
    </location>
    <ligand>
        <name>heme c</name>
        <dbReference type="ChEBI" id="CHEBI:61717"/>
        <label>2</label>
    </ligand>
    <ligandPart>
        <name>Fe</name>
        <dbReference type="ChEBI" id="CHEBI:18248"/>
    </ligandPart>
</feature>
<evidence type="ECO:0000256" key="17">
    <source>
        <dbReference type="PIRSR" id="PIRSR038455-3"/>
    </source>
</evidence>
<evidence type="ECO:0000256" key="6">
    <source>
        <dbReference type="ARBA" id="ARBA00022723"/>
    </source>
</evidence>
<evidence type="ECO:0000256" key="15">
    <source>
        <dbReference type="PIRSR" id="PIRSR038455-1"/>
    </source>
</evidence>
<dbReference type="InterPro" id="IPR036909">
    <property type="entry name" value="Cyt_c-like_dom_sf"/>
</dbReference>
<dbReference type="GO" id="GO:0009055">
    <property type="term" value="F:electron transfer activity"/>
    <property type="evidence" value="ECO:0007669"/>
    <property type="project" value="InterPro"/>
</dbReference>
<sequence>MKRTQLKTVLAVAAVAALALAGVARADEAMAPDMSKVLEINGEKMITHTKAPKNIPGLSEIYSGWLFRSPSTQQMETDDIDNPGMTGEAMGETEWTNVDGTEGKSCASCHGDLAKMKGVRTHMPKVNKDGVLWSMENYINDCRTNRMGAKPWKWSGADMQDMVAAISVQSRGMPMDVQTDGPAAKYWKEGEKMYYTRYGQLQLSCANCHEDHYGDNIRADHLSQGQINGFPTYRLKTGKLTSIQNRFKGCIRDTRAHTYAEGSPELTALELYVASRGNGLSVEGVAVRP</sequence>
<feature type="domain" description="Cytochrome c" evidence="19">
    <location>
        <begin position="91"/>
        <end position="175"/>
    </location>
</feature>
<dbReference type="Pfam" id="PF21342">
    <property type="entry name" value="SoxA-TsdA_cyt-c"/>
    <property type="match status" value="2"/>
</dbReference>
<keyword evidence="22" id="KW-1185">Reference proteome</keyword>
<evidence type="ECO:0000256" key="9">
    <source>
        <dbReference type="ARBA" id="ARBA00022982"/>
    </source>
</evidence>
<evidence type="ECO:0000313" key="23">
    <source>
        <dbReference type="Proteomes" id="UP000634647"/>
    </source>
</evidence>
<reference evidence="20" key="3">
    <citation type="submission" date="2023-06" db="EMBL/GenBank/DDBJ databases">
        <authorList>
            <person name="Sun Q."/>
            <person name="Zhou Y."/>
        </authorList>
    </citation>
    <scope>NUCLEOTIDE SEQUENCE</scope>
    <source>
        <strain evidence="20">CGMCC 1.10859</strain>
    </source>
</reference>
<feature type="active site" description="Cysteine persulfide intermediate" evidence="15">
    <location>
        <position position="250"/>
    </location>
</feature>
<feature type="signal peptide" evidence="18">
    <location>
        <begin position="1"/>
        <end position="26"/>
    </location>
</feature>
<dbReference type="Proteomes" id="UP000199541">
    <property type="component" value="Unassembled WGS sequence"/>
</dbReference>
<dbReference type="GO" id="GO:0019417">
    <property type="term" value="P:sulfur oxidation"/>
    <property type="evidence" value="ECO:0007669"/>
    <property type="project" value="InterPro"/>
</dbReference>
<evidence type="ECO:0000256" key="10">
    <source>
        <dbReference type="ARBA" id="ARBA00023004"/>
    </source>
</evidence>
<feature type="binding site" evidence="16">
    <location>
        <position position="246"/>
    </location>
    <ligand>
        <name>substrate</name>
    </ligand>
</feature>
<keyword evidence="9 14" id="KW-0249">Electron transport</keyword>
<keyword evidence="8 14" id="KW-0574">Periplasm</keyword>
<comment type="catalytic activity">
    <reaction evidence="13 14">
        <text>S-sulfanyl-L-cysteinyl-[SoxY protein] + thiosulfate + 2 Fe(III)-[cytochrome c] = S-(2-sulfodisulfanyl)-L-cysteinyl-[SoxY protein] + 2 Fe(II)-[cytochrome c] + 2 H(+)</text>
        <dbReference type="Rhea" id="RHEA:51224"/>
        <dbReference type="Rhea" id="RHEA-COMP:10350"/>
        <dbReference type="Rhea" id="RHEA-COMP:14399"/>
        <dbReference type="Rhea" id="RHEA-COMP:14689"/>
        <dbReference type="Rhea" id="RHEA-COMP:14690"/>
        <dbReference type="ChEBI" id="CHEBI:15378"/>
        <dbReference type="ChEBI" id="CHEBI:29033"/>
        <dbReference type="ChEBI" id="CHEBI:29034"/>
        <dbReference type="ChEBI" id="CHEBI:33542"/>
        <dbReference type="ChEBI" id="CHEBI:61963"/>
        <dbReference type="ChEBI" id="CHEBI:140664"/>
        <dbReference type="EC" id="2.8.5.2"/>
    </reaction>
</comment>
<evidence type="ECO:0000256" key="5">
    <source>
        <dbReference type="ARBA" id="ARBA00022679"/>
    </source>
</evidence>
<protein>
    <recommendedName>
        <fullName evidence="14">SoxAX cytochrome complex subunit A</fullName>
        <ecNumber evidence="14">2.8.5.2</ecNumber>
    </recommendedName>
    <alternativeName>
        <fullName evidence="14">Protein SoxA</fullName>
    </alternativeName>
    <alternativeName>
        <fullName evidence="14">Sulfur oxidizing protein A</fullName>
    </alternativeName>
    <alternativeName>
        <fullName evidence="14">Thiosulfate-oxidizing multienzyme system protein SoxA</fullName>
    </alternativeName>
</protein>
<dbReference type="AlphaFoldDB" id="A0AAN4UQW1"/>
<comment type="similarity">
    <text evidence="11 14">Belongs to the SoxA family.</text>
</comment>
<reference evidence="21 22" key="2">
    <citation type="submission" date="2016-10" db="EMBL/GenBank/DDBJ databases">
        <authorList>
            <person name="Varghese N."/>
            <person name="Submissions S."/>
        </authorList>
    </citation>
    <scope>NUCLEOTIDE SEQUENCE [LARGE SCALE GENOMIC DNA]</scope>
    <source>
        <strain evidence="21 22">DSM 24802</strain>
    </source>
</reference>
<evidence type="ECO:0000256" key="1">
    <source>
        <dbReference type="ARBA" id="ARBA00004418"/>
    </source>
</evidence>
<comment type="caution">
    <text evidence="20">The sequence shown here is derived from an EMBL/GenBank/DDBJ whole genome shotgun (WGS) entry which is preliminary data.</text>
</comment>
<evidence type="ECO:0000256" key="16">
    <source>
        <dbReference type="PIRSR" id="PIRSR038455-2"/>
    </source>
</evidence>
<dbReference type="InterPro" id="IPR025710">
    <property type="entry name" value="SoxA"/>
</dbReference>
<keyword evidence="4 14" id="KW-0349">Heme</keyword>
<feature type="binding site" description="covalent" evidence="16">
    <location>
        <position position="208"/>
    </location>
    <ligand>
        <name>heme c</name>
        <dbReference type="ChEBI" id="CHEBI:61717"/>
        <label>2</label>
    </ligand>
</feature>
<organism evidence="20 23">
    <name type="scientific">Allgaiera indica</name>
    <dbReference type="NCBI Taxonomy" id="765699"/>
    <lineage>
        <taxon>Bacteria</taxon>
        <taxon>Pseudomonadati</taxon>
        <taxon>Pseudomonadota</taxon>
        <taxon>Alphaproteobacteria</taxon>
        <taxon>Rhodobacterales</taxon>
        <taxon>Paracoccaceae</taxon>
        <taxon>Allgaiera</taxon>
    </lineage>
</organism>
<reference evidence="20" key="1">
    <citation type="journal article" date="2014" name="Int. J. Syst. Evol. Microbiol.">
        <title>Complete genome sequence of Corynebacterium casei LMG S-19264T (=DSM 44701T), isolated from a smear-ripened cheese.</title>
        <authorList>
            <consortium name="US DOE Joint Genome Institute (JGI-PGF)"/>
            <person name="Walter F."/>
            <person name="Albersmeier A."/>
            <person name="Kalinowski J."/>
            <person name="Ruckert C."/>
        </authorList>
    </citation>
    <scope>NUCLEOTIDE SEQUENCE</scope>
    <source>
        <strain evidence="20">CGMCC 1.10859</strain>
    </source>
</reference>
<feature type="binding site" description="covalent" evidence="16">
    <location>
        <position position="106"/>
    </location>
    <ligand>
        <name>heme c</name>
        <dbReference type="ChEBI" id="CHEBI:61717"/>
        <label>1</label>
    </ligand>
</feature>
<comment type="catalytic activity">
    <reaction evidence="12 14">
        <text>L-cysteinyl-[SoxY protein] + thiosulfate + 2 Fe(III)-[cytochrome c] = S-sulfosulfanyl-L-cysteinyl-[SoxY protein] + 2 Fe(II)-[cytochrome c] + 2 H(+)</text>
        <dbReference type="Rhea" id="RHEA:56720"/>
        <dbReference type="Rhea" id="RHEA-COMP:10350"/>
        <dbReference type="Rhea" id="RHEA-COMP:14328"/>
        <dbReference type="Rhea" id="RHEA-COMP:14399"/>
        <dbReference type="Rhea" id="RHEA-COMP:14691"/>
        <dbReference type="ChEBI" id="CHEBI:15378"/>
        <dbReference type="ChEBI" id="CHEBI:29033"/>
        <dbReference type="ChEBI" id="CHEBI:29034"/>
        <dbReference type="ChEBI" id="CHEBI:29950"/>
        <dbReference type="ChEBI" id="CHEBI:33542"/>
        <dbReference type="ChEBI" id="CHEBI:139321"/>
        <dbReference type="EC" id="2.8.5.2"/>
    </reaction>
</comment>
<evidence type="ECO:0000256" key="7">
    <source>
        <dbReference type="ARBA" id="ARBA00022729"/>
    </source>
</evidence>
<evidence type="ECO:0000256" key="11">
    <source>
        <dbReference type="ARBA" id="ARBA00025746"/>
    </source>
</evidence>
<dbReference type="GO" id="GO:0046872">
    <property type="term" value="F:metal ion binding"/>
    <property type="evidence" value="ECO:0007669"/>
    <property type="project" value="UniProtKB-KW"/>
</dbReference>
<dbReference type="EMBL" id="FNOB01000006">
    <property type="protein sequence ID" value="SDW69583.1"/>
    <property type="molecule type" value="Genomic_DNA"/>
</dbReference>
<dbReference type="Proteomes" id="UP000634647">
    <property type="component" value="Unassembled WGS sequence"/>
</dbReference>
<keyword evidence="6 14" id="KW-0479">Metal-binding</keyword>
<evidence type="ECO:0000256" key="3">
    <source>
        <dbReference type="ARBA" id="ARBA00022448"/>
    </source>
</evidence>
<dbReference type="Gene3D" id="1.10.760.10">
    <property type="entry name" value="Cytochrome c-like domain"/>
    <property type="match status" value="2"/>
</dbReference>
<evidence type="ECO:0000259" key="19">
    <source>
        <dbReference type="Pfam" id="PF21342"/>
    </source>
</evidence>
<evidence type="ECO:0000256" key="2">
    <source>
        <dbReference type="ARBA" id="ARBA00011530"/>
    </source>
</evidence>
<feature type="binding site" description="axial binding residue" evidence="17">
    <location>
        <position position="209"/>
    </location>
    <ligand>
        <name>heme c</name>
        <dbReference type="ChEBI" id="CHEBI:61717"/>
        <label>2</label>
    </ligand>
    <ligandPart>
        <name>Fe</name>
        <dbReference type="ChEBI" id="CHEBI:18248"/>
    </ligandPart>
</feature>
<gene>
    <name evidence="20" type="primary">soxA</name>
    <name evidence="20" type="ORF">GCM10008024_13270</name>
    <name evidence="21" type="ORF">SAMN05444006_10616</name>
</gene>
<accession>A0AAN4UQW1</accession>
<keyword evidence="5 14" id="KW-0808">Transferase</keyword>
<dbReference type="GO" id="GO:0042597">
    <property type="term" value="C:periplasmic space"/>
    <property type="evidence" value="ECO:0007669"/>
    <property type="project" value="UniProtKB-SubCell"/>
</dbReference>
<feature type="domain" description="Cytochrome c" evidence="19">
    <location>
        <begin position="189"/>
        <end position="282"/>
    </location>
</feature>
<comment type="subcellular location">
    <subcellularLocation>
        <location evidence="1 14">Periplasm</location>
    </subcellularLocation>
</comment>
<evidence type="ECO:0000313" key="20">
    <source>
        <dbReference type="EMBL" id="GHE00740.1"/>
    </source>
</evidence>
<evidence type="ECO:0000256" key="18">
    <source>
        <dbReference type="SAM" id="SignalP"/>
    </source>
</evidence>
<name>A0AAN4UQW1_9RHOB</name>
<dbReference type="EMBL" id="BNAB01000005">
    <property type="protein sequence ID" value="GHE00740.1"/>
    <property type="molecule type" value="Genomic_DNA"/>
</dbReference>
<dbReference type="GO" id="GO:0016669">
    <property type="term" value="F:oxidoreductase activity, acting on a sulfur group of donors, cytochrome as acceptor"/>
    <property type="evidence" value="ECO:0007669"/>
    <property type="project" value="InterPro"/>
</dbReference>
<dbReference type="NCBIfam" id="TIGR04484">
    <property type="entry name" value="thiosulf_SoxA"/>
    <property type="match status" value="1"/>
</dbReference>
<evidence type="ECO:0000256" key="13">
    <source>
        <dbReference type="ARBA" id="ARBA00048423"/>
    </source>
</evidence>
<feature type="binding site" description="axial binding residue" evidence="17">
    <location>
        <position position="142"/>
    </location>
    <ligand>
        <name>heme c</name>
        <dbReference type="ChEBI" id="CHEBI:61717"/>
        <label>1</label>
    </ligand>
    <ligandPart>
        <name>Fe</name>
        <dbReference type="ChEBI" id="CHEBI:18248"/>
    </ligandPart>
</feature>
<comment type="subunit">
    <text evidence="2 14">Heterodimer of SoxA and SoxX.</text>
</comment>
<evidence type="ECO:0000256" key="14">
    <source>
        <dbReference type="PIRNR" id="PIRNR038455"/>
    </source>
</evidence>
<dbReference type="PIRSF" id="PIRSF038455">
    <property type="entry name" value="SoxA"/>
    <property type="match status" value="1"/>
</dbReference>
<evidence type="ECO:0000256" key="4">
    <source>
        <dbReference type="ARBA" id="ARBA00022617"/>
    </source>
</evidence>
<feature type="binding site" description="covalent" evidence="16">
    <location>
        <position position="205"/>
    </location>
    <ligand>
        <name>heme c</name>
        <dbReference type="ChEBI" id="CHEBI:61717"/>
        <label>2</label>
    </ligand>
</feature>
<evidence type="ECO:0000256" key="8">
    <source>
        <dbReference type="ARBA" id="ARBA00022764"/>
    </source>
</evidence>
<dbReference type="GO" id="GO:0020037">
    <property type="term" value="F:heme binding"/>
    <property type="evidence" value="ECO:0007669"/>
    <property type="project" value="InterPro"/>
</dbReference>
<evidence type="ECO:0000313" key="21">
    <source>
        <dbReference type="EMBL" id="SDW69583.1"/>
    </source>
</evidence>
<feature type="binding site" description="axial binding residue" evidence="17">
    <location>
        <position position="110"/>
    </location>
    <ligand>
        <name>heme c</name>
        <dbReference type="ChEBI" id="CHEBI:61717"/>
        <label>1</label>
    </ligand>
    <ligandPart>
        <name>Fe</name>
        <dbReference type="ChEBI" id="CHEBI:18248"/>
    </ligandPart>
</feature>
<evidence type="ECO:0000313" key="22">
    <source>
        <dbReference type="Proteomes" id="UP000199541"/>
    </source>
</evidence>
<keyword evidence="10 14" id="KW-0408">Iron</keyword>
<dbReference type="InterPro" id="IPR009056">
    <property type="entry name" value="Cyt_c-like_dom"/>
</dbReference>
<proteinExistence type="inferred from homology"/>
<dbReference type="GO" id="GO:0016740">
    <property type="term" value="F:transferase activity"/>
    <property type="evidence" value="ECO:0007669"/>
    <property type="project" value="UniProtKB-KW"/>
</dbReference>
<evidence type="ECO:0000256" key="12">
    <source>
        <dbReference type="ARBA" id="ARBA00048077"/>
    </source>
</evidence>
<dbReference type="GO" id="GO:0070069">
    <property type="term" value="C:cytochrome complex"/>
    <property type="evidence" value="ECO:0007669"/>
    <property type="project" value="InterPro"/>
</dbReference>
<dbReference type="RefSeq" id="WP_035844128.1">
    <property type="nucleotide sequence ID" value="NZ_BNAB01000005.1"/>
</dbReference>
<feature type="chain" id="PRO_5042935943" description="SoxAX cytochrome complex subunit A" evidence="18">
    <location>
        <begin position="27"/>
        <end position="289"/>
    </location>
</feature>
<comment type="cofactor">
    <cofactor evidence="16">
        <name>heme</name>
        <dbReference type="ChEBI" id="CHEBI:30413"/>
    </cofactor>
    <text evidence="16">Binds 2 heme groups per subunit.</text>
</comment>
<feature type="binding site" description="covalent" evidence="16">
    <location>
        <position position="109"/>
    </location>
    <ligand>
        <name>heme c</name>
        <dbReference type="ChEBI" id="CHEBI:61717"/>
        <label>1</label>
    </ligand>
</feature>
<dbReference type="SUPFAM" id="SSF46626">
    <property type="entry name" value="Cytochrome c"/>
    <property type="match status" value="2"/>
</dbReference>
<keyword evidence="3 14" id="KW-0813">Transport</keyword>
<keyword evidence="7 18" id="KW-0732">Signal</keyword>
<dbReference type="EC" id="2.8.5.2" evidence="14"/>